<feature type="domain" description="WKF" evidence="2">
    <location>
        <begin position="247"/>
        <end position="309"/>
    </location>
</feature>
<evidence type="ECO:0000259" key="2">
    <source>
        <dbReference type="Pfam" id="PF10180"/>
    </source>
</evidence>
<dbReference type="Pfam" id="PF10180">
    <property type="entry name" value="WKF"/>
    <property type="match status" value="1"/>
</dbReference>
<accession>A0AAN7TQE8</accession>
<dbReference type="InterPro" id="IPR019327">
    <property type="entry name" value="WKF"/>
</dbReference>
<evidence type="ECO:0000313" key="3">
    <source>
        <dbReference type="EMBL" id="KAK5117036.1"/>
    </source>
</evidence>
<comment type="caution">
    <text evidence="3">The sequence shown here is derived from an EMBL/GenBank/DDBJ whole genome shotgun (WGS) entry which is preliminary data.</text>
</comment>
<dbReference type="Proteomes" id="UP001310890">
    <property type="component" value="Unassembled WGS sequence"/>
</dbReference>
<reference evidence="3" key="1">
    <citation type="submission" date="2023-08" db="EMBL/GenBank/DDBJ databases">
        <title>Black Yeasts Isolated from many extreme environments.</title>
        <authorList>
            <person name="Coleine C."/>
            <person name="Stajich J.E."/>
            <person name="Selbmann L."/>
        </authorList>
    </citation>
    <scope>NUCLEOTIDE SEQUENCE</scope>
    <source>
        <strain evidence="3">CCFEE 5401</strain>
    </source>
</reference>
<proteinExistence type="predicted"/>
<feature type="compositionally biased region" description="Polar residues" evidence="1">
    <location>
        <begin position="57"/>
        <end position="66"/>
    </location>
</feature>
<feature type="region of interest" description="Disordered" evidence="1">
    <location>
        <begin position="28"/>
        <end position="110"/>
    </location>
</feature>
<evidence type="ECO:0000313" key="4">
    <source>
        <dbReference type="Proteomes" id="UP001310890"/>
    </source>
</evidence>
<feature type="region of interest" description="Disordered" evidence="1">
    <location>
        <begin position="415"/>
        <end position="465"/>
    </location>
</feature>
<sequence>MSTPAVSSQSQVRVPAWKRIGLKLKYAKDSAETPAPAHSTPTITQGSPSTGTQQSSVASRNGSSHDSSGRSAKRRKASTQGSLEPHLEFGHPTISSVQAEATRREITTGEDLASTYNNKLVATAPLLKSKSSFQTLDSRRKSVTFAADTKVDDGFSAQQLARDWEPSEASDENANQDLIDAWEASEAGKANSRVDSEPVEAAEQAPKPSEKERKKDSKSQKSSSGSAKTSARDLDEAHAGETLEYVRYLEQYHTNRDHWKFNKNKQKDVLRNIFNVKRISPEHNEALFAYISGLQGAAAQQRLLEEAEGVLKELLEKQERGAEVETMDSSQARRRAYLGALERETARIAEIGRSEHDEQMLEELKRGVEQAKRADSILGLLLAKELIPVVAPAPPPPSSAIVAPVSAIPQGHRTVFEDEPEPNSAKHLGTNISKPITKKRKRKARTDVSSDESSSSDSSSESEGE</sequence>
<feature type="region of interest" description="Disordered" evidence="1">
    <location>
        <begin position="149"/>
        <end position="235"/>
    </location>
</feature>
<organism evidence="3 4">
    <name type="scientific">Meristemomyces frigidus</name>
    <dbReference type="NCBI Taxonomy" id="1508187"/>
    <lineage>
        <taxon>Eukaryota</taxon>
        <taxon>Fungi</taxon>
        <taxon>Dikarya</taxon>
        <taxon>Ascomycota</taxon>
        <taxon>Pezizomycotina</taxon>
        <taxon>Dothideomycetes</taxon>
        <taxon>Dothideomycetidae</taxon>
        <taxon>Mycosphaerellales</taxon>
        <taxon>Teratosphaeriaceae</taxon>
        <taxon>Meristemomyces</taxon>
    </lineage>
</organism>
<dbReference type="AlphaFoldDB" id="A0AAN7TQE8"/>
<dbReference type="PANTHER" id="PTHR22306">
    <property type="entry name" value="CHROMOSOME 7 OPEN READING FRAME 50"/>
    <property type="match status" value="1"/>
</dbReference>
<evidence type="ECO:0000256" key="1">
    <source>
        <dbReference type="SAM" id="MobiDB-lite"/>
    </source>
</evidence>
<feature type="compositionally biased region" description="Low complexity" evidence="1">
    <location>
        <begin position="220"/>
        <end position="229"/>
    </location>
</feature>
<protein>
    <recommendedName>
        <fullName evidence="2">WKF domain-containing protein</fullName>
    </recommendedName>
</protein>
<name>A0AAN7TQE8_9PEZI</name>
<dbReference type="EMBL" id="JAVRRL010000006">
    <property type="protein sequence ID" value="KAK5117036.1"/>
    <property type="molecule type" value="Genomic_DNA"/>
</dbReference>
<dbReference type="PANTHER" id="PTHR22306:SF2">
    <property type="entry name" value="CHROMOSOME 7 OPEN READING FRAME 50"/>
    <property type="match status" value="1"/>
</dbReference>
<feature type="compositionally biased region" description="Low complexity" evidence="1">
    <location>
        <begin position="39"/>
        <end position="56"/>
    </location>
</feature>
<gene>
    <name evidence="3" type="ORF">LTR62_006757</name>
</gene>
<feature type="compositionally biased region" description="Basic and acidic residues" evidence="1">
    <location>
        <begin position="208"/>
        <end position="219"/>
    </location>
</feature>